<gene>
    <name evidence="6" type="primary">NAT1_1</name>
    <name evidence="6" type="ORF">FRACYDRAFT_269632</name>
</gene>
<evidence type="ECO:0000256" key="4">
    <source>
        <dbReference type="SAM" id="MobiDB-lite"/>
    </source>
</evidence>
<dbReference type="OrthoDB" id="249099at2759"/>
<keyword evidence="2" id="KW-0012">Acyltransferase</keyword>
<dbReference type="PROSITE" id="PS51186">
    <property type="entry name" value="GNAT"/>
    <property type="match status" value="1"/>
</dbReference>
<dbReference type="Gene3D" id="3.40.630.30">
    <property type="match status" value="1"/>
</dbReference>
<dbReference type="PANTHER" id="PTHR45896:SF1">
    <property type="entry name" value="N-ALPHA-ACETYLTRANSFERASE 30"/>
    <property type="match status" value="1"/>
</dbReference>
<keyword evidence="7" id="KW-1185">Reference proteome</keyword>
<dbReference type="InterPro" id="IPR016181">
    <property type="entry name" value="Acyl_CoA_acyltransferase"/>
</dbReference>
<feature type="domain" description="N-acetyltransferase" evidence="5">
    <location>
        <begin position="1"/>
        <end position="128"/>
    </location>
</feature>
<comment type="similarity">
    <text evidence="3">Belongs to the acetyltransferase family. MAK3 subfamily.</text>
</comment>
<accession>A0A1E7F905</accession>
<reference evidence="6 7" key="1">
    <citation type="submission" date="2016-09" db="EMBL/GenBank/DDBJ databases">
        <title>Extensive genetic diversity and differential bi-allelic expression allows diatom success in the polar Southern Ocean.</title>
        <authorList>
            <consortium name="DOE Joint Genome Institute"/>
            <person name="Mock T."/>
            <person name="Otillar R.P."/>
            <person name="Strauss J."/>
            <person name="Dupont C."/>
            <person name="Frickenhaus S."/>
            <person name="Maumus F."/>
            <person name="Mcmullan M."/>
            <person name="Sanges R."/>
            <person name="Schmutz J."/>
            <person name="Toseland A."/>
            <person name="Valas R."/>
            <person name="Veluchamy A."/>
            <person name="Ward B.J."/>
            <person name="Allen A."/>
            <person name="Barry K."/>
            <person name="Falciatore A."/>
            <person name="Ferrante M."/>
            <person name="Fortunato A.E."/>
            <person name="Gloeckner G."/>
            <person name="Gruber A."/>
            <person name="Hipkin R."/>
            <person name="Janech M."/>
            <person name="Kroth P."/>
            <person name="Leese F."/>
            <person name="Lindquist E."/>
            <person name="Lyon B.R."/>
            <person name="Martin J."/>
            <person name="Mayer C."/>
            <person name="Parker M."/>
            <person name="Quesneville H."/>
            <person name="Raymond J."/>
            <person name="Uhlig C."/>
            <person name="Valentin K.U."/>
            <person name="Worden A.Z."/>
            <person name="Armbrust E.V."/>
            <person name="Bowler C."/>
            <person name="Green B."/>
            <person name="Moulton V."/>
            <person name="Van Oosterhout C."/>
            <person name="Grigoriev I."/>
        </authorList>
    </citation>
    <scope>NUCLEOTIDE SEQUENCE [LARGE SCALE GENOMIC DNA]</scope>
    <source>
        <strain evidence="6 7">CCMP1102</strain>
    </source>
</reference>
<organism evidence="6 7">
    <name type="scientific">Fragilariopsis cylindrus CCMP1102</name>
    <dbReference type="NCBI Taxonomy" id="635003"/>
    <lineage>
        <taxon>Eukaryota</taxon>
        <taxon>Sar</taxon>
        <taxon>Stramenopiles</taxon>
        <taxon>Ochrophyta</taxon>
        <taxon>Bacillariophyta</taxon>
        <taxon>Bacillariophyceae</taxon>
        <taxon>Bacillariophycidae</taxon>
        <taxon>Bacillariales</taxon>
        <taxon>Bacillariaceae</taxon>
        <taxon>Fragilariopsis</taxon>
    </lineage>
</organism>
<dbReference type="EMBL" id="KV784360">
    <property type="protein sequence ID" value="OEU14661.1"/>
    <property type="molecule type" value="Genomic_DNA"/>
</dbReference>
<evidence type="ECO:0000256" key="3">
    <source>
        <dbReference type="ARBA" id="ARBA00024025"/>
    </source>
</evidence>
<protein>
    <submittedName>
        <fullName evidence="6">Putative N-acetyltransferase</fullName>
    </submittedName>
</protein>
<dbReference type="InterPro" id="IPR000182">
    <property type="entry name" value="GNAT_dom"/>
</dbReference>
<dbReference type="CDD" id="cd04301">
    <property type="entry name" value="NAT_SF"/>
    <property type="match status" value="1"/>
</dbReference>
<sequence length="128" mass="14529">MTDEDKNSDRAAILAKSDNDGTTTTTTSPTIEKHGGAEINTSIQVQTGYIGMLAVRKSYRRKGIGKDLVQQVLKRMKERGCTSVTLETETSNSNAQKLYQNHFGFIREELLVRYYLNCGDAYRLRLWF</sequence>
<evidence type="ECO:0000313" key="6">
    <source>
        <dbReference type="EMBL" id="OEU14661.1"/>
    </source>
</evidence>
<dbReference type="SUPFAM" id="SSF55729">
    <property type="entry name" value="Acyl-CoA N-acyltransferases (Nat)"/>
    <property type="match status" value="1"/>
</dbReference>
<dbReference type="KEGG" id="fcy:FRACYDRAFT_269632"/>
<dbReference type="Pfam" id="PF00583">
    <property type="entry name" value="Acetyltransf_1"/>
    <property type="match status" value="1"/>
</dbReference>
<keyword evidence="1 6" id="KW-0808">Transferase</keyword>
<evidence type="ECO:0000313" key="7">
    <source>
        <dbReference type="Proteomes" id="UP000095751"/>
    </source>
</evidence>
<dbReference type="PANTHER" id="PTHR45896">
    <property type="entry name" value="N-ALPHA-ACETYLTRANSFERASE 30"/>
    <property type="match status" value="1"/>
</dbReference>
<proteinExistence type="inferred from homology"/>
<evidence type="ECO:0000259" key="5">
    <source>
        <dbReference type="PROSITE" id="PS51186"/>
    </source>
</evidence>
<dbReference type="AlphaFoldDB" id="A0A1E7F905"/>
<dbReference type="InParanoid" id="A0A1E7F905"/>
<evidence type="ECO:0000256" key="1">
    <source>
        <dbReference type="ARBA" id="ARBA00022679"/>
    </source>
</evidence>
<dbReference type="GO" id="GO:0031417">
    <property type="term" value="C:NatC complex"/>
    <property type="evidence" value="ECO:0007669"/>
    <property type="project" value="TreeGrafter"/>
</dbReference>
<name>A0A1E7F905_9STRA</name>
<evidence type="ECO:0000256" key="2">
    <source>
        <dbReference type="ARBA" id="ARBA00023315"/>
    </source>
</evidence>
<dbReference type="Proteomes" id="UP000095751">
    <property type="component" value="Unassembled WGS sequence"/>
</dbReference>
<dbReference type="GO" id="GO:0004596">
    <property type="term" value="F:protein-N-terminal amino-acid acetyltransferase activity"/>
    <property type="evidence" value="ECO:0007669"/>
    <property type="project" value="InterPro"/>
</dbReference>
<dbReference type="InterPro" id="IPR044542">
    <property type="entry name" value="NAA30-like"/>
</dbReference>
<feature type="region of interest" description="Disordered" evidence="4">
    <location>
        <begin position="1"/>
        <end position="33"/>
    </location>
</feature>